<reference evidence="8" key="1">
    <citation type="submission" date="2021-02" db="EMBL/GenBank/DDBJ databases">
        <authorList>
            <person name="Nowell W R."/>
        </authorList>
    </citation>
    <scope>NUCLEOTIDE SEQUENCE</scope>
    <source>
        <strain evidence="8">Ploen Becks lab</strain>
    </source>
</reference>
<keyword evidence="6" id="KW-0175">Coiled coil</keyword>
<dbReference type="Proteomes" id="UP000663879">
    <property type="component" value="Unassembled WGS sequence"/>
</dbReference>
<keyword evidence="4 5" id="KW-0648">Protein biosynthesis</keyword>
<keyword evidence="2 5" id="KW-0963">Cytoplasm</keyword>
<organism evidence="8 9">
    <name type="scientific">Brachionus calyciflorus</name>
    <dbReference type="NCBI Taxonomy" id="104777"/>
    <lineage>
        <taxon>Eukaryota</taxon>
        <taxon>Metazoa</taxon>
        <taxon>Spiralia</taxon>
        <taxon>Gnathifera</taxon>
        <taxon>Rotifera</taxon>
        <taxon>Eurotatoria</taxon>
        <taxon>Monogononta</taxon>
        <taxon>Pseudotrocha</taxon>
        <taxon>Ploima</taxon>
        <taxon>Brachionidae</taxon>
        <taxon>Brachionus</taxon>
    </lineage>
</organism>
<dbReference type="InterPro" id="IPR036390">
    <property type="entry name" value="WH_DNA-bd_sf"/>
</dbReference>
<dbReference type="InterPro" id="IPR000717">
    <property type="entry name" value="PCI_dom"/>
</dbReference>
<evidence type="ECO:0000259" key="7">
    <source>
        <dbReference type="PROSITE" id="PS50250"/>
    </source>
</evidence>
<evidence type="ECO:0000313" key="9">
    <source>
        <dbReference type="Proteomes" id="UP000663879"/>
    </source>
</evidence>
<comment type="function">
    <text evidence="5">Component of the eukaryotic translation initiation factor 3 (eIF-3) complex, which is involved in protein synthesis of a specialized repertoire of mRNAs and, together with other initiation factors, stimulates binding of mRNA and methionyl-tRNAi to the 40S ribosome. The eIF-3 complex specifically targets and initiates translation of a subset of mRNAs involved in cell proliferation.</text>
</comment>
<comment type="subunit">
    <text evidence="5">Component of the eukaryotic translation initiation factor 3 (eIF-3) complex.</text>
</comment>
<dbReference type="InterPro" id="IPR045237">
    <property type="entry name" value="COPS7/eIF3m"/>
</dbReference>
<comment type="similarity">
    <text evidence="1">Belongs to the CSN7/EIF3M family. CSN7 subfamily.</text>
</comment>
<evidence type="ECO:0000256" key="6">
    <source>
        <dbReference type="SAM" id="Coils"/>
    </source>
</evidence>
<dbReference type="GO" id="GO:0033290">
    <property type="term" value="C:eukaryotic 48S preinitiation complex"/>
    <property type="evidence" value="ECO:0007669"/>
    <property type="project" value="UniProtKB-UniRule"/>
</dbReference>
<evidence type="ECO:0000313" key="8">
    <source>
        <dbReference type="EMBL" id="CAF0727030.1"/>
    </source>
</evidence>
<dbReference type="PANTHER" id="PTHR15350:SF2">
    <property type="entry name" value="EUKARYOTIC TRANSLATION INITIATION FACTOR 3 SUBUNIT M"/>
    <property type="match status" value="1"/>
</dbReference>
<dbReference type="HAMAP" id="MF_03012">
    <property type="entry name" value="eIF3m"/>
    <property type="match status" value="1"/>
</dbReference>
<dbReference type="GO" id="GO:0003743">
    <property type="term" value="F:translation initiation factor activity"/>
    <property type="evidence" value="ECO:0007669"/>
    <property type="project" value="UniProtKB-UniRule"/>
</dbReference>
<keyword evidence="9" id="KW-1185">Reference proteome</keyword>
<comment type="similarity">
    <text evidence="5">Belongs to the eIF-3 subunit M family.</text>
</comment>
<gene>
    <name evidence="8" type="ORF">OXX778_LOCUS2589</name>
</gene>
<evidence type="ECO:0000256" key="2">
    <source>
        <dbReference type="ARBA" id="ARBA00022490"/>
    </source>
</evidence>
<dbReference type="AlphaFoldDB" id="A0A813MU21"/>
<dbReference type="OrthoDB" id="10267031at2759"/>
<evidence type="ECO:0000256" key="4">
    <source>
        <dbReference type="ARBA" id="ARBA00022917"/>
    </source>
</evidence>
<evidence type="ECO:0000256" key="1">
    <source>
        <dbReference type="ARBA" id="ARBA00008482"/>
    </source>
</evidence>
<sequence length="383" mass="43792">MNQNDMPVFCDVTAEEQIEALKAFCVPLGAKIISGNSQDVLADLVKNMGAFYAKEISETDLEMVLNSLVSLIIISPEDKCAKLASQFCENLLKASLPERYGVVKLRILSNLFHGLISTSKNRYTVFVYLAKCSLAAKNLQYLQLDLDLIKKYLKTWQSSIEETQVLYRLLFEATSQMNDSQNALKFINELLSTYTKDTASKSRDDAHRCIVYCINDPNIFIFDNLLLLEPIKFLEGELIHNLFTIFVSGNLNQYTEFANSHKQILIQFSMDHEKNINKMRILSLMSLAENSKDLSFDLLQNELKISADEIESFVIDAIRTKCIRCKIDHLARNVTVMSVSYRTFTKQNWHALKERLEKWRENLAAVDQNLTNILAQPALLQMS</sequence>
<accession>A0A813MU21</accession>
<feature type="coiled-coil region" evidence="6">
    <location>
        <begin position="349"/>
        <end position="376"/>
    </location>
</feature>
<dbReference type="GO" id="GO:0001732">
    <property type="term" value="P:formation of cytoplasmic translation initiation complex"/>
    <property type="evidence" value="ECO:0007669"/>
    <property type="project" value="UniProtKB-UniRule"/>
</dbReference>
<comment type="subcellular location">
    <subcellularLocation>
        <location evidence="5">Cytoplasm</location>
    </subcellularLocation>
</comment>
<dbReference type="PANTHER" id="PTHR15350">
    <property type="entry name" value="COP9 SIGNALOSOME COMPLEX SUBUNIT 7/DENDRITIC CELL PROTEIN GA17"/>
    <property type="match status" value="1"/>
</dbReference>
<dbReference type="PROSITE" id="PS50250">
    <property type="entry name" value="PCI"/>
    <property type="match status" value="1"/>
</dbReference>
<dbReference type="EMBL" id="CAJNOC010000205">
    <property type="protein sequence ID" value="CAF0727030.1"/>
    <property type="molecule type" value="Genomic_DNA"/>
</dbReference>
<evidence type="ECO:0000256" key="3">
    <source>
        <dbReference type="ARBA" id="ARBA00022540"/>
    </source>
</evidence>
<evidence type="ECO:0000256" key="5">
    <source>
        <dbReference type="HAMAP-Rule" id="MF_03012"/>
    </source>
</evidence>
<dbReference type="GO" id="GO:0016282">
    <property type="term" value="C:eukaryotic 43S preinitiation complex"/>
    <property type="evidence" value="ECO:0007669"/>
    <property type="project" value="UniProtKB-UniRule"/>
</dbReference>
<dbReference type="InterPro" id="IPR027528">
    <property type="entry name" value="eIF3m"/>
</dbReference>
<feature type="domain" description="PCI" evidence="7">
    <location>
        <begin position="179"/>
        <end position="341"/>
    </location>
</feature>
<dbReference type="SMART" id="SM00088">
    <property type="entry name" value="PINT"/>
    <property type="match status" value="1"/>
</dbReference>
<dbReference type="Pfam" id="PF01399">
    <property type="entry name" value="PCI"/>
    <property type="match status" value="1"/>
</dbReference>
<name>A0A813MU21_9BILA</name>
<protein>
    <recommendedName>
        <fullName evidence="5">Eukaryotic translation initiation factor 3 subunit M</fullName>
        <shortName evidence="5">eIF3m</shortName>
    </recommendedName>
</protein>
<proteinExistence type="inferred from homology"/>
<dbReference type="GO" id="GO:0071541">
    <property type="term" value="C:eukaryotic translation initiation factor 3 complex, eIF3m"/>
    <property type="evidence" value="ECO:0007669"/>
    <property type="project" value="UniProtKB-UniRule"/>
</dbReference>
<dbReference type="Pfam" id="PF18005">
    <property type="entry name" value="eIF3m_C_helix"/>
    <property type="match status" value="1"/>
</dbReference>
<comment type="caution">
    <text evidence="8">The sequence shown here is derived from an EMBL/GenBank/DDBJ whole genome shotgun (WGS) entry which is preliminary data.</text>
</comment>
<dbReference type="SUPFAM" id="SSF46785">
    <property type="entry name" value="Winged helix' DNA-binding domain"/>
    <property type="match status" value="1"/>
</dbReference>
<keyword evidence="3 5" id="KW-0396">Initiation factor</keyword>
<dbReference type="InterPro" id="IPR040750">
    <property type="entry name" value="eIF3m_C_helix"/>
</dbReference>